<dbReference type="Pfam" id="PF07980">
    <property type="entry name" value="SusD_RagB"/>
    <property type="match status" value="1"/>
</dbReference>
<proteinExistence type="inferred from homology"/>
<evidence type="ECO:0000256" key="1">
    <source>
        <dbReference type="ARBA" id="ARBA00004442"/>
    </source>
</evidence>
<protein>
    <submittedName>
        <fullName evidence="8">RagB/SusD family nutrient uptake outer membrane protein</fullName>
    </submittedName>
</protein>
<evidence type="ECO:0000313" key="9">
    <source>
        <dbReference type="Proteomes" id="UP001220610"/>
    </source>
</evidence>
<keyword evidence="4" id="KW-0472">Membrane</keyword>
<evidence type="ECO:0000259" key="6">
    <source>
        <dbReference type="Pfam" id="PF07980"/>
    </source>
</evidence>
<name>A0AAJ6BG36_9BACT</name>
<comment type="similarity">
    <text evidence="2">Belongs to the SusD family.</text>
</comment>
<dbReference type="InterPro" id="IPR011990">
    <property type="entry name" value="TPR-like_helical_dom_sf"/>
</dbReference>
<dbReference type="EMBL" id="CP119311">
    <property type="protein sequence ID" value="WEK36305.1"/>
    <property type="molecule type" value="Genomic_DNA"/>
</dbReference>
<gene>
    <name evidence="8" type="ORF">P0Y53_02225</name>
</gene>
<organism evidence="8 9">
    <name type="scientific">Candidatus Pseudobacter hemicellulosilyticus</name>
    <dbReference type="NCBI Taxonomy" id="3121375"/>
    <lineage>
        <taxon>Bacteria</taxon>
        <taxon>Pseudomonadati</taxon>
        <taxon>Bacteroidota</taxon>
        <taxon>Chitinophagia</taxon>
        <taxon>Chitinophagales</taxon>
        <taxon>Chitinophagaceae</taxon>
        <taxon>Pseudobacter</taxon>
    </lineage>
</organism>
<dbReference type="SUPFAM" id="SSF48452">
    <property type="entry name" value="TPR-like"/>
    <property type="match status" value="1"/>
</dbReference>
<accession>A0AAJ6BG36</accession>
<reference evidence="8" key="1">
    <citation type="submission" date="2023-03" db="EMBL/GenBank/DDBJ databases">
        <title>Andean soil-derived lignocellulolytic bacterial consortium as a source of novel taxa and putative plastic-active enzymes.</title>
        <authorList>
            <person name="Diaz-Garcia L."/>
            <person name="Chuvochina M."/>
            <person name="Feuerriegel G."/>
            <person name="Bunk B."/>
            <person name="Sproer C."/>
            <person name="Streit W.R."/>
            <person name="Rodriguez L.M."/>
            <person name="Overmann J."/>
            <person name="Jimenez D.J."/>
        </authorList>
    </citation>
    <scope>NUCLEOTIDE SEQUENCE</scope>
    <source>
        <strain evidence="8">MAG 7</strain>
    </source>
</reference>
<evidence type="ECO:0000256" key="2">
    <source>
        <dbReference type="ARBA" id="ARBA00006275"/>
    </source>
</evidence>
<comment type="subcellular location">
    <subcellularLocation>
        <location evidence="1">Cell outer membrane</location>
    </subcellularLocation>
</comment>
<dbReference type="InterPro" id="IPR033985">
    <property type="entry name" value="SusD-like_N"/>
</dbReference>
<dbReference type="InterPro" id="IPR012944">
    <property type="entry name" value="SusD_RagB_dom"/>
</dbReference>
<evidence type="ECO:0000313" key="8">
    <source>
        <dbReference type="EMBL" id="WEK36305.1"/>
    </source>
</evidence>
<keyword evidence="5" id="KW-0998">Cell outer membrane</keyword>
<keyword evidence="3" id="KW-0732">Signal</keyword>
<evidence type="ECO:0000256" key="3">
    <source>
        <dbReference type="ARBA" id="ARBA00022729"/>
    </source>
</evidence>
<evidence type="ECO:0000259" key="7">
    <source>
        <dbReference type="Pfam" id="PF14322"/>
    </source>
</evidence>
<dbReference type="Gene3D" id="1.25.40.390">
    <property type="match status" value="1"/>
</dbReference>
<dbReference type="Pfam" id="PF14322">
    <property type="entry name" value="SusD-like_3"/>
    <property type="match status" value="1"/>
</dbReference>
<evidence type="ECO:0000256" key="5">
    <source>
        <dbReference type="ARBA" id="ARBA00023237"/>
    </source>
</evidence>
<feature type="domain" description="SusD-like N-terminal" evidence="7">
    <location>
        <begin position="21"/>
        <end position="222"/>
    </location>
</feature>
<sequence>MNRLICLYSFLAALSLTGCTKFLDKNPDNRTELNSVEKVSQLLATAYPNAGYMAFAEAASDNAGDKGTGDRNLMATGPYRFDDVVENNRDFTEYYWINAYAAIAAANQALKACAEATNPEAYTSQRGEGLVARAYAHFMLVTFFSKVYDPATAGSDAGIPYVTEPETEVFSNYERRTVQYVYEMIEKDLLEGLPLLDDTRYTIPKYHFTKASANAFAARFFLFKQDYQAAANHASRVFPDNNFANNMRPWLTAYKNYTADEQFLNYTKATDPANLLLTEAASVWARNFAQSRYGLTQQLNAKILGANVTGNNSWAYRQYNYGQDHPAILKWKEYFYRTSVNANIGFPYVMVPLFTTEEALLNRAECFARLGKTDSCLADLNTFASQRFNSYNSRTHAVTVDKATAFYAGTDATQALINTTLDFKRAEFVQEGMRWFDVIRNKINIVHVYIDPDDPTVRTTIEVPHGDPRRVFQIPESAKQSGIELNPR</sequence>
<dbReference type="GO" id="GO:0009279">
    <property type="term" value="C:cell outer membrane"/>
    <property type="evidence" value="ECO:0007669"/>
    <property type="project" value="UniProtKB-SubCell"/>
</dbReference>
<evidence type="ECO:0000256" key="4">
    <source>
        <dbReference type="ARBA" id="ARBA00023136"/>
    </source>
</evidence>
<dbReference type="AlphaFoldDB" id="A0AAJ6BG36"/>
<feature type="domain" description="RagB/SusD" evidence="6">
    <location>
        <begin position="356"/>
        <end position="443"/>
    </location>
</feature>
<dbReference type="Proteomes" id="UP001220610">
    <property type="component" value="Chromosome"/>
</dbReference>